<dbReference type="GO" id="GO:0008381">
    <property type="term" value="F:mechanosensitive monoatomic ion channel activity"/>
    <property type="evidence" value="ECO:0007669"/>
    <property type="project" value="InterPro"/>
</dbReference>
<dbReference type="Gene3D" id="2.30.30.60">
    <property type="match status" value="1"/>
</dbReference>
<name>A0A381SG28_9ZZZZ</name>
<proteinExistence type="inferred from homology"/>
<keyword evidence="6 7" id="KW-0472">Membrane</keyword>
<feature type="domain" description="Mechanosensitive ion channel MscS" evidence="8">
    <location>
        <begin position="176"/>
        <end position="243"/>
    </location>
</feature>
<feature type="transmembrane region" description="Helical" evidence="7">
    <location>
        <begin position="155"/>
        <end position="174"/>
    </location>
</feature>
<feature type="transmembrane region" description="Helical" evidence="7">
    <location>
        <begin position="130"/>
        <end position="149"/>
    </location>
</feature>
<evidence type="ECO:0000256" key="5">
    <source>
        <dbReference type="ARBA" id="ARBA00022989"/>
    </source>
</evidence>
<evidence type="ECO:0000256" key="6">
    <source>
        <dbReference type="ARBA" id="ARBA00023136"/>
    </source>
</evidence>
<dbReference type="GO" id="GO:0005886">
    <property type="term" value="C:plasma membrane"/>
    <property type="evidence" value="ECO:0007669"/>
    <property type="project" value="UniProtKB-SubCell"/>
</dbReference>
<evidence type="ECO:0000259" key="8">
    <source>
        <dbReference type="Pfam" id="PF00924"/>
    </source>
</evidence>
<evidence type="ECO:0000256" key="4">
    <source>
        <dbReference type="ARBA" id="ARBA00022692"/>
    </source>
</evidence>
<feature type="transmembrane region" description="Helical" evidence="7">
    <location>
        <begin position="94"/>
        <end position="118"/>
    </location>
</feature>
<evidence type="ECO:0000313" key="11">
    <source>
        <dbReference type="EMBL" id="SVA00143.1"/>
    </source>
</evidence>
<dbReference type="EMBL" id="UINC01002771">
    <property type="protein sequence ID" value="SVA00143.1"/>
    <property type="molecule type" value="Genomic_DNA"/>
</dbReference>
<gene>
    <name evidence="11" type="ORF">METZ01_LOCUS52997</name>
</gene>
<evidence type="ECO:0000256" key="3">
    <source>
        <dbReference type="ARBA" id="ARBA00022475"/>
    </source>
</evidence>
<dbReference type="InterPro" id="IPR010920">
    <property type="entry name" value="LSM_dom_sf"/>
</dbReference>
<dbReference type="Gene3D" id="1.10.287.1260">
    <property type="match status" value="1"/>
</dbReference>
<dbReference type="InterPro" id="IPR006685">
    <property type="entry name" value="MscS_channel_2nd"/>
</dbReference>
<dbReference type="SUPFAM" id="SSF82861">
    <property type="entry name" value="Mechanosensitive channel protein MscS (YggB), transmembrane region"/>
    <property type="match status" value="1"/>
</dbReference>
<reference evidence="11" key="1">
    <citation type="submission" date="2018-05" db="EMBL/GenBank/DDBJ databases">
        <authorList>
            <person name="Lanie J.A."/>
            <person name="Ng W.-L."/>
            <person name="Kazmierczak K.M."/>
            <person name="Andrzejewski T.M."/>
            <person name="Davidsen T.M."/>
            <person name="Wayne K.J."/>
            <person name="Tettelin H."/>
            <person name="Glass J.I."/>
            <person name="Rusch D."/>
            <person name="Podicherti R."/>
            <person name="Tsui H.-C.T."/>
            <person name="Winkler M.E."/>
        </authorList>
    </citation>
    <scope>NUCLEOTIDE SEQUENCE</scope>
</reference>
<dbReference type="SUPFAM" id="SSF82689">
    <property type="entry name" value="Mechanosensitive channel protein MscS (YggB), C-terminal domain"/>
    <property type="match status" value="1"/>
</dbReference>
<dbReference type="PANTHER" id="PTHR30221">
    <property type="entry name" value="SMALL-CONDUCTANCE MECHANOSENSITIVE CHANNEL"/>
    <property type="match status" value="1"/>
</dbReference>
<evidence type="ECO:0000256" key="1">
    <source>
        <dbReference type="ARBA" id="ARBA00004651"/>
    </source>
</evidence>
<dbReference type="InterPro" id="IPR049278">
    <property type="entry name" value="MS_channel_C"/>
</dbReference>
<dbReference type="InterPro" id="IPR011014">
    <property type="entry name" value="MscS_channel_TM-2"/>
</dbReference>
<accession>A0A381SG28</accession>
<dbReference type="AlphaFoldDB" id="A0A381SG28"/>
<evidence type="ECO:0000256" key="2">
    <source>
        <dbReference type="ARBA" id="ARBA00008017"/>
    </source>
</evidence>
<protein>
    <recommendedName>
        <fullName evidence="12">Mechanosensitive ion channel protein MscS</fullName>
    </recommendedName>
</protein>
<feature type="domain" description="Mechanosensitive ion channel transmembrane helices 2/3" evidence="10">
    <location>
        <begin position="138"/>
        <end position="175"/>
    </location>
</feature>
<sequence length="351" mass="39315">MNDIFELIQSNQLMNTWFIPATIVFIGIVLGMIFKQVIHTRLKKAALTSEWEGDDIILHAVESQIVLWFFWAALSLALRDVEIAEPFGLYVSNFLIIILMASITHAAAKLIVGLLNLWSKKQGGGFPSTTMFTNFVWITVYSIGLLVILDALNISIAPMLTALGIGGLAVSLALKDTLTDVFAGLHILLSKKVQPGDFVSLDSGEMGYIQNITWRNTKMLERTNNIIHIPNTKLSKAVIKNYDSGDPSFSVKIPVGVGYDSDLDVVERVVMEVANDLHQNMDEMNKQSTPSFKFRGFGQSSIDFMVYFRGNKYGDQNPIIHAFVKKLHKRFNEEGIEIPFPMRTVIQRSEP</sequence>
<dbReference type="Gene3D" id="3.30.70.100">
    <property type="match status" value="1"/>
</dbReference>
<dbReference type="InterPro" id="IPR049142">
    <property type="entry name" value="MS_channel_1st"/>
</dbReference>
<comment type="subcellular location">
    <subcellularLocation>
        <location evidence="1">Cell membrane</location>
        <topology evidence="1">Multi-pass membrane protein</topology>
    </subcellularLocation>
</comment>
<dbReference type="Pfam" id="PF00924">
    <property type="entry name" value="MS_channel_2nd"/>
    <property type="match status" value="1"/>
</dbReference>
<evidence type="ECO:0008006" key="12">
    <source>
        <dbReference type="Google" id="ProtNLM"/>
    </source>
</evidence>
<feature type="transmembrane region" description="Helical" evidence="7">
    <location>
        <begin position="17"/>
        <end position="35"/>
    </location>
</feature>
<dbReference type="InterPro" id="IPR011066">
    <property type="entry name" value="MscS_channel_C_sf"/>
</dbReference>
<dbReference type="PANTHER" id="PTHR30221:SF1">
    <property type="entry name" value="SMALL-CONDUCTANCE MECHANOSENSITIVE CHANNEL"/>
    <property type="match status" value="1"/>
</dbReference>
<evidence type="ECO:0000259" key="9">
    <source>
        <dbReference type="Pfam" id="PF21082"/>
    </source>
</evidence>
<comment type="similarity">
    <text evidence="2">Belongs to the MscS (TC 1.A.23) family.</text>
</comment>
<dbReference type="SUPFAM" id="SSF50182">
    <property type="entry name" value="Sm-like ribonucleoproteins"/>
    <property type="match status" value="1"/>
</dbReference>
<keyword evidence="5 7" id="KW-1133">Transmembrane helix</keyword>
<dbReference type="InterPro" id="IPR023408">
    <property type="entry name" value="MscS_beta-dom_sf"/>
</dbReference>
<feature type="domain" description="Mechanosensitive ion channel MscS C-terminal" evidence="9">
    <location>
        <begin position="251"/>
        <end position="338"/>
    </location>
</feature>
<evidence type="ECO:0000259" key="10">
    <source>
        <dbReference type="Pfam" id="PF21088"/>
    </source>
</evidence>
<keyword evidence="3" id="KW-1003">Cell membrane</keyword>
<keyword evidence="4 7" id="KW-0812">Transmembrane</keyword>
<dbReference type="InterPro" id="IPR045275">
    <property type="entry name" value="MscS_archaea/bacteria_type"/>
</dbReference>
<organism evidence="11">
    <name type="scientific">marine metagenome</name>
    <dbReference type="NCBI Taxonomy" id="408172"/>
    <lineage>
        <taxon>unclassified sequences</taxon>
        <taxon>metagenomes</taxon>
        <taxon>ecological metagenomes</taxon>
    </lineage>
</organism>
<dbReference type="Pfam" id="PF21088">
    <property type="entry name" value="MS_channel_1st"/>
    <property type="match status" value="1"/>
</dbReference>
<dbReference type="Pfam" id="PF21082">
    <property type="entry name" value="MS_channel_3rd"/>
    <property type="match status" value="1"/>
</dbReference>
<feature type="transmembrane region" description="Helical" evidence="7">
    <location>
        <begin position="56"/>
        <end position="74"/>
    </location>
</feature>
<evidence type="ECO:0000256" key="7">
    <source>
        <dbReference type="SAM" id="Phobius"/>
    </source>
</evidence>